<dbReference type="Gene3D" id="2.70.40.10">
    <property type="match status" value="2"/>
</dbReference>
<dbReference type="InterPro" id="IPR053811">
    <property type="entry name" value="DCD_C"/>
</dbReference>
<dbReference type="Pfam" id="PF06559">
    <property type="entry name" value="DCD_N"/>
    <property type="match status" value="1"/>
</dbReference>
<protein>
    <submittedName>
        <fullName evidence="3">2-deoxycytidine 5-triphosphate deaminase</fullName>
    </submittedName>
</protein>
<evidence type="ECO:0000259" key="2">
    <source>
        <dbReference type="Pfam" id="PF22569"/>
    </source>
</evidence>
<gene>
    <name evidence="3" type="ORF">UY02_C0014G0023</name>
</gene>
<reference evidence="3 4" key="1">
    <citation type="journal article" date="2015" name="Nature">
        <title>rRNA introns, odd ribosomes, and small enigmatic genomes across a large radiation of phyla.</title>
        <authorList>
            <person name="Brown C.T."/>
            <person name="Hug L.A."/>
            <person name="Thomas B.C."/>
            <person name="Sharon I."/>
            <person name="Castelle C.J."/>
            <person name="Singh A."/>
            <person name="Wilkins M.J."/>
            <person name="Williams K.H."/>
            <person name="Banfield J.F."/>
        </authorList>
    </citation>
    <scope>NUCLEOTIDE SEQUENCE [LARGE SCALE GENOMIC DNA]</scope>
</reference>
<dbReference type="PANTHER" id="PTHR42680:SF3">
    <property type="entry name" value="DCTP DEAMINASE"/>
    <property type="match status" value="1"/>
</dbReference>
<feature type="domain" description="2'-deoxycytidine 5'-triphosphate deaminase C-terminal" evidence="2">
    <location>
        <begin position="195"/>
        <end position="363"/>
    </location>
</feature>
<name>A0A0G1T4J5_9BACT</name>
<dbReference type="InterPro" id="IPR010550">
    <property type="entry name" value="DCD_N"/>
</dbReference>
<sequence length="379" mass="43325">MQGAFPSQKIKELITGGAIVNANITNVQPASLDLTISEEIYRVDALFLPRVGETVRHAMEKVNPLKFNHDNVFEVGVPYLVRLNEVLALPSDVYAYMNPKSTTGRNDVKVSVIADGISRFDSAGISGYRGELWAFIEPKSFRIRLAPNEALIQIRFFNSDTRIREKDLPLFYESEKILYNSEGKEIPYDKLKISDRDGGLILTVDLDSDMIGWCCQGSRNVLDFSKRNFYNPNDFFEPLKRPSKGMLFLRRGSFYIFYTKQYVRVPAGFTCEMAPVDIRNGEYRSHYAGYIDPGWGWGENGEILGRPLVLEVRPFDDNILLYDNQPVCKLIFERMLEKPEMLYGEKAQSNYFSQQGPVLSKHFKRSNSYDISRESFSAG</sequence>
<dbReference type="PANTHER" id="PTHR42680">
    <property type="entry name" value="DCTP DEAMINASE"/>
    <property type="match status" value="1"/>
</dbReference>
<dbReference type="NCBIfam" id="NF005734">
    <property type="entry name" value="PRK07559.1"/>
    <property type="match status" value="1"/>
</dbReference>
<accession>A0A0G1T4J5</accession>
<dbReference type="SUPFAM" id="SSF51283">
    <property type="entry name" value="dUTPase-like"/>
    <property type="match status" value="2"/>
</dbReference>
<proteinExistence type="predicted"/>
<evidence type="ECO:0000259" key="1">
    <source>
        <dbReference type="Pfam" id="PF06559"/>
    </source>
</evidence>
<organism evidence="3 4">
    <name type="scientific">Candidatus Giovannonibacteria bacterium GW2011_GWB1_47_6b</name>
    <dbReference type="NCBI Taxonomy" id="1618655"/>
    <lineage>
        <taxon>Bacteria</taxon>
        <taxon>Candidatus Giovannoniibacteriota</taxon>
    </lineage>
</organism>
<evidence type="ECO:0000313" key="3">
    <source>
        <dbReference type="EMBL" id="KKU76719.1"/>
    </source>
</evidence>
<dbReference type="Proteomes" id="UP000034682">
    <property type="component" value="Unassembled WGS sequence"/>
</dbReference>
<dbReference type="GO" id="GO:0008829">
    <property type="term" value="F:dCTP deaminase activity"/>
    <property type="evidence" value="ECO:0007669"/>
    <property type="project" value="InterPro"/>
</dbReference>
<feature type="domain" description="2'-deoxycytidine 5'-triphosphate deaminase N-terminal" evidence="1">
    <location>
        <begin position="2"/>
        <end position="159"/>
    </location>
</feature>
<comment type="caution">
    <text evidence="3">The sequence shown here is derived from an EMBL/GenBank/DDBJ whole genome shotgun (WGS) entry which is preliminary data.</text>
</comment>
<evidence type="ECO:0000313" key="4">
    <source>
        <dbReference type="Proteomes" id="UP000034682"/>
    </source>
</evidence>
<dbReference type="AlphaFoldDB" id="A0A0G1T4J5"/>
<dbReference type="InterPro" id="IPR036157">
    <property type="entry name" value="dUTPase-like_sf"/>
</dbReference>
<dbReference type="EMBL" id="LCOK01000014">
    <property type="protein sequence ID" value="KKU76719.1"/>
    <property type="molecule type" value="Genomic_DNA"/>
</dbReference>
<dbReference type="GO" id="GO:0009394">
    <property type="term" value="P:2'-deoxyribonucleotide metabolic process"/>
    <property type="evidence" value="ECO:0007669"/>
    <property type="project" value="InterPro"/>
</dbReference>
<dbReference type="Pfam" id="PF22569">
    <property type="entry name" value="DCD_C"/>
    <property type="match status" value="1"/>
</dbReference>